<keyword evidence="4 8" id="KW-0812">Transmembrane</keyword>
<feature type="domain" description="ABC transporter" evidence="9">
    <location>
        <begin position="32"/>
        <end position="264"/>
    </location>
</feature>
<keyword evidence="11" id="KW-1185">Reference proteome</keyword>
<evidence type="ECO:0000256" key="6">
    <source>
        <dbReference type="ARBA" id="ARBA00023136"/>
    </source>
</evidence>
<evidence type="ECO:0000256" key="2">
    <source>
        <dbReference type="ARBA" id="ARBA00005814"/>
    </source>
</evidence>
<dbReference type="PANTHER" id="PTHR48042:SF15">
    <property type="entry name" value="ABC TRANSPORTER G FAMILY MEMBER 13"/>
    <property type="match status" value="1"/>
</dbReference>
<name>A0AAV6Y166_9LAMI</name>
<dbReference type="Gene3D" id="3.40.50.300">
    <property type="entry name" value="P-loop containing nucleotide triphosphate hydrolases"/>
    <property type="match status" value="1"/>
</dbReference>
<dbReference type="InterPro" id="IPR013525">
    <property type="entry name" value="ABC2_TM"/>
</dbReference>
<dbReference type="InterPro" id="IPR017871">
    <property type="entry name" value="ABC_transporter-like_CS"/>
</dbReference>
<feature type="transmembrane region" description="Helical" evidence="8">
    <location>
        <begin position="372"/>
        <end position="394"/>
    </location>
</feature>
<dbReference type="SUPFAM" id="SSF52540">
    <property type="entry name" value="P-loop containing nucleoside triphosphate hydrolases"/>
    <property type="match status" value="1"/>
</dbReference>
<evidence type="ECO:0000256" key="1">
    <source>
        <dbReference type="ARBA" id="ARBA00004141"/>
    </source>
</evidence>
<feature type="transmembrane region" description="Helical" evidence="8">
    <location>
        <begin position="601"/>
        <end position="622"/>
    </location>
</feature>
<dbReference type="AlphaFoldDB" id="A0AAV6Y166"/>
<evidence type="ECO:0000256" key="4">
    <source>
        <dbReference type="ARBA" id="ARBA00022692"/>
    </source>
</evidence>
<accession>A0AAV6Y166</accession>
<feature type="transmembrane region" description="Helical" evidence="8">
    <location>
        <begin position="400"/>
        <end position="425"/>
    </location>
</feature>
<protein>
    <recommendedName>
        <fullName evidence="9">ABC transporter domain-containing protein</fullName>
    </recommendedName>
</protein>
<dbReference type="Pfam" id="PF00005">
    <property type="entry name" value="ABC_tran"/>
    <property type="match status" value="1"/>
</dbReference>
<dbReference type="GO" id="GO:0016020">
    <property type="term" value="C:membrane"/>
    <property type="evidence" value="ECO:0007669"/>
    <property type="project" value="UniProtKB-SubCell"/>
</dbReference>
<dbReference type="GO" id="GO:0016887">
    <property type="term" value="F:ATP hydrolysis activity"/>
    <property type="evidence" value="ECO:0007669"/>
    <property type="project" value="InterPro"/>
</dbReference>
<feature type="region of interest" description="Disordered" evidence="7">
    <location>
        <begin position="1"/>
        <end position="22"/>
    </location>
</feature>
<sequence length="678" mass="75520">MEIEIVNPHGPHRSNNGGGDLEKGCGGGGATLAWEDLTAVLPNYGNGPTKRLINGVTGYALPGRIMAVMGPSGRLSGNVVMSGNVLLNGRKKRLHYGVVAYVTQEDVFLGTLTVRETITYSASLRLPHNTTKDEMNETIENTIMELGLQDCADNLIGNWHLRGISGGEKKRLSIALEIITQPRLLFLDEPTSGLDSASAFSVFQVLKNVACSGRTIISSVHQPSSEVFALLDDLLLLSSGETIYFGEAKMAVQFFADAGFPCPSRRNPSDHFLRCINSDFDDVNNTLMGSQRIRDQKEILGPSMKLTTVVIRLRLLQKYQISETARRVKARIREFSTTEGVVFEENIGSQATWWKQLWTLTKRSSKNMSRDFGYYWLRILVFIAVSICVGSVFHDIGTNYHAILARGACGGFISGFMTFMTIGGFPSFIEEMKIFYKERLNGHYGVGVFILSNFISSFPFLVAMSFSSVSITYFMVKYHAGVSHFMYAVLDLLLSISVVESCMMVVAAVVPNFMMGVVIGAGFIGIMMATAGFFRLLPDLPKAFWRYPVSYINYMAWGLQGAYKNDMIGIDFDSPLPGQPKMKGEEVLTSYLGISLSHSKWWDLVVVAVILISYRLLFFGLLKFKERALPIFNTYYTKRTLHHLKKRPSFRKTPSFPSMRHHVVHSLSSQEGLNSPLH</sequence>
<keyword evidence="6 8" id="KW-0472">Membrane</keyword>
<comment type="similarity">
    <text evidence="2">Belongs to the ABC transporter superfamily. ABCG family. Eye pigment precursor importer (TC 3.A.1.204) subfamily.</text>
</comment>
<feature type="transmembrane region" description="Helical" evidence="8">
    <location>
        <begin position="517"/>
        <end position="537"/>
    </location>
</feature>
<dbReference type="Pfam" id="PF19055">
    <property type="entry name" value="ABC2_membrane_7"/>
    <property type="match status" value="1"/>
</dbReference>
<evidence type="ECO:0000256" key="7">
    <source>
        <dbReference type="SAM" id="MobiDB-lite"/>
    </source>
</evidence>
<gene>
    <name evidence="10" type="ORF">BUALT_Bualt02G0181200</name>
</gene>
<dbReference type="Proteomes" id="UP000826271">
    <property type="component" value="Unassembled WGS sequence"/>
</dbReference>
<evidence type="ECO:0000256" key="8">
    <source>
        <dbReference type="SAM" id="Phobius"/>
    </source>
</evidence>
<proteinExistence type="inferred from homology"/>
<dbReference type="GO" id="GO:0140359">
    <property type="term" value="F:ABC-type transporter activity"/>
    <property type="evidence" value="ECO:0007669"/>
    <property type="project" value="InterPro"/>
</dbReference>
<dbReference type="InterPro" id="IPR052215">
    <property type="entry name" value="Plant_ABCG"/>
</dbReference>
<dbReference type="GO" id="GO:0005524">
    <property type="term" value="F:ATP binding"/>
    <property type="evidence" value="ECO:0007669"/>
    <property type="project" value="InterPro"/>
</dbReference>
<evidence type="ECO:0000259" key="9">
    <source>
        <dbReference type="PROSITE" id="PS50893"/>
    </source>
</evidence>
<dbReference type="EMBL" id="WHWC01000002">
    <property type="protein sequence ID" value="KAG8388976.1"/>
    <property type="molecule type" value="Genomic_DNA"/>
</dbReference>
<feature type="transmembrane region" description="Helical" evidence="8">
    <location>
        <begin position="446"/>
        <end position="473"/>
    </location>
</feature>
<comment type="caution">
    <text evidence="10">The sequence shown here is derived from an EMBL/GenBank/DDBJ whole genome shotgun (WGS) entry which is preliminary data.</text>
</comment>
<comment type="subcellular location">
    <subcellularLocation>
        <location evidence="1">Membrane</location>
        <topology evidence="1">Multi-pass membrane protein</topology>
    </subcellularLocation>
</comment>
<organism evidence="10 11">
    <name type="scientific">Buddleja alternifolia</name>
    <dbReference type="NCBI Taxonomy" id="168488"/>
    <lineage>
        <taxon>Eukaryota</taxon>
        <taxon>Viridiplantae</taxon>
        <taxon>Streptophyta</taxon>
        <taxon>Embryophyta</taxon>
        <taxon>Tracheophyta</taxon>
        <taxon>Spermatophyta</taxon>
        <taxon>Magnoliopsida</taxon>
        <taxon>eudicotyledons</taxon>
        <taxon>Gunneridae</taxon>
        <taxon>Pentapetalae</taxon>
        <taxon>asterids</taxon>
        <taxon>lamiids</taxon>
        <taxon>Lamiales</taxon>
        <taxon>Scrophulariaceae</taxon>
        <taxon>Buddlejeae</taxon>
        <taxon>Buddleja</taxon>
    </lineage>
</organism>
<dbReference type="PANTHER" id="PTHR48042">
    <property type="entry name" value="ABC TRANSPORTER G FAMILY MEMBER 11"/>
    <property type="match status" value="1"/>
</dbReference>
<evidence type="ECO:0000313" key="10">
    <source>
        <dbReference type="EMBL" id="KAG8388976.1"/>
    </source>
</evidence>
<dbReference type="InterPro" id="IPR027417">
    <property type="entry name" value="P-loop_NTPase"/>
</dbReference>
<keyword evidence="3" id="KW-0813">Transport</keyword>
<dbReference type="PROSITE" id="PS50893">
    <property type="entry name" value="ABC_TRANSPORTER_2"/>
    <property type="match status" value="1"/>
</dbReference>
<reference evidence="10" key="1">
    <citation type="submission" date="2019-10" db="EMBL/GenBank/DDBJ databases">
        <authorList>
            <person name="Zhang R."/>
            <person name="Pan Y."/>
            <person name="Wang J."/>
            <person name="Ma R."/>
            <person name="Yu S."/>
        </authorList>
    </citation>
    <scope>NUCLEOTIDE SEQUENCE</scope>
    <source>
        <strain evidence="10">LA-IB0</strain>
        <tissue evidence="10">Leaf</tissue>
    </source>
</reference>
<dbReference type="Pfam" id="PF01061">
    <property type="entry name" value="ABC2_membrane"/>
    <property type="match status" value="1"/>
</dbReference>
<keyword evidence="5 8" id="KW-1133">Transmembrane helix</keyword>
<dbReference type="InterPro" id="IPR003439">
    <property type="entry name" value="ABC_transporter-like_ATP-bd"/>
</dbReference>
<feature type="transmembrane region" description="Helical" evidence="8">
    <location>
        <begin position="485"/>
        <end position="510"/>
    </location>
</feature>
<dbReference type="PROSITE" id="PS00211">
    <property type="entry name" value="ABC_TRANSPORTER_1"/>
    <property type="match status" value="1"/>
</dbReference>
<dbReference type="InterPro" id="IPR043926">
    <property type="entry name" value="ABCG_dom"/>
</dbReference>
<evidence type="ECO:0000313" key="11">
    <source>
        <dbReference type="Proteomes" id="UP000826271"/>
    </source>
</evidence>
<evidence type="ECO:0000256" key="3">
    <source>
        <dbReference type="ARBA" id="ARBA00022448"/>
    </source>
</evidence>
<evidence type="ECO:0000256" key="5">
    <source>
        <dbReference type="ARBA" id="ARBA00022989"/>
    </source>
</evidence>